<dbReference type="EMBL" id="LVCJ01000055">
    <property type="protein sequence ID" value="OAL32865.1"/>
    <property type="molecule type" value="Genomic_DNA"/>
</dbReference>
<dbReference type="InterPro" id="IPR011032">
    <property type="entry name" value="GroES-like_sf"/>
</dbReference>
<dbReference type="InterPro" id="IPR047122">
    <property type="entry name" value="Trans-enoyl_RdTase-like"/>
</dbReference>
<organism evidence="4 5">
    <name type="scientific">Fonsecaea nubica</name>
    <dbReference type="NCBI Taxonomy" id="856822"/>
    <lineage>
        <taxon>Eukaryota</taxon>
        <taxon>Fungi</taxon>
        <taxon>Dikarya</taxon>
        <taxon>Ascomycota</taxon>
        <taxon>Pezizomycotina</taxon>
        <taxon>Eurotiomycetes</taxon>
        <taxon>Chaetothyriomycetidae</taxon>
        <taxon>Chaetothyriales</taxon>
        <taxon>Herpotrichiellaceae</taxon>
        <taxon>Fonsecaea</taxon>
    </lineage>
</organism>
<dbReference type="PANTHER" id="PTHR45348">
    <property type="entry name" value="HYPOTHETICAL OXIDOREDUCTASE (EUROFUNG)"/>
    <property type="match status" value="1"/>
</dbReference>
<evidence type="ECO:0000256" key="2">
    <source>
        <dbReference type="ARBA" id="ARBA00023002"/>
    </source>
</evidence>
<gene>
    <name evidence="4" type="ORF">AYO20_07656</name>
</gene>
<dbReference type="Proteomes" id="UP000185904">
    <property type="component" value="Unassembled WGS sequence"/>
</dbReference>
<comment type="caution">
    <text evidence="4">The sequence shown here is derived from an EMBL/GenBank/DDBJ whole genome shotgun (WGS) entry which is preliminary data.</text>
</comment>
<dbReference type="PANTHER" id="PTHR45348:SF2">
    <property type="entry name" value="ZINC-TYPE ALCOHOL DEHYDROGENASE-LIKE PROTEIN C2E1P3.01"/>
    <property type="match status" value="1"/>
</dbReference>
<accession>A0A178CVC7</accession>
<dbReference type="Gene3D" id="3.40.50.720">
    <property type="entry name" value="NAD(P)-binding Rossmann-like Domain"/>
    <property type="match status" value="1"/>
</dbReference>
<dbReference type="CDD" id="cd08249">
    <property type="entry name" value="enoyl_reductase_like"/>
    <property type="match status" value="1"/>
</dbReference>
<evidence type="ECO:0000313" key="5">
    <source>
        <dbReference type="Proteomes" id="UP000185904"/>
    </source>
</evidence>
<proteinExistence type="inferred from homology"/>
<evidence type="ECO:0000256" key="1">
    <source>
        <dbReference type="ARBA" id="ARBA00008072"/>
    </source>
</evidence>
<dbReference type="AlphaFoldDB" id="A0A178CVC7"/>
<keyword evidence="5" id="KW-1185">Reference proteome</keyword>
<evidence type="ECO:0000313" key="4">
    <source>
        <dbReference type="EMBL" id="OAL32865.1"/>
    </source>
</evidence>
<dbReference type="GO" id="GO:0016651">
    <property type="term" value="F:oxidoreductase activity, acting on NAD(P)H"/>
    <property type="evidence" value="ECO:0007669"/>
    <property type="project" value="InterPro"/>
</dbReference>
<dbReference type="GeneID" id="34591067"/>
<sequence>MKAVIWTGDRAELVTNRPHPRLRPDYLLVSCVSIGLNPTDAKSIATRRAALNGLLGSDFAGVVLEVGAEVTKPFAKGDRVCGFAHGANFNEAEDGAWAEIIAVKGDCCMKVPETWGFDEAATIAASAITAGQGLFQEMGLRLPAVDGETGDLPAGAGAGTGVGEGEKEYILIYGGSTSAGTLAIQFLTFAGYTVLATCSPRNFDLCKSRGAEAVFDYRDPACGQKIHAYTSGQLKLVWDTIGSDDGVGICMASLSRDPQADKKYGTILFNDIPRTDVKHSFSVLVTFAGEAFDKFGKHFPASRRNFEFAKMFTTLVEGLMAKGRLMPHPVRLVGAGLVGMLEEGVPMMNQGKVSGFKVVARIADTPS</sequence>
<protein>
    <recommendedName>
        <fullName evidence="3">Enoyl reductase (ER) domain-containing protein</fullName>
    </recommendedName>
</protein>
<evidence type="ECO:0000259" key="3">
    <source>
        <dbReference type="SMART" id="SM00829"/>
    </source>
</evidence>
<comment type="similarity">
    <text evidence="1">Belongs to the zinc-containing alcohol dehydrogenase family.</text>
</comment>
<dbReference type="Gene3D" id="3.90.180.10">
    <property type="entry name" value="Medium-chain alcohol dehydrogenases, catalytic domain"/>
    <property type="match status" value="1"/>
</dbReference>
<reference evidence="4 5" key="1">
    <citation type="submission" date="2016-03" db="EMBL/GenBank/DDBJ databases">
        <title>The draft genome sequence of Fonsecaea nubica causative agent of cutaneous subcutaneous infection in human host.</title>
        <authorList>
            <person name="Costa F."/>
            <person name="Sybren D.H."/>
            <person name="Raittz R.T."/>
            <person name="Weiss V.A."/>
            <person name="Leao A.C."/>
            <person name="Gomes R."/>
            <person name="De Souza E.M."/>
            <person name="Pedrosa F.O."/>
            <person name="Steffens M.B."/>
            <person name="Bombassaro A."/>
            <person name="Tadra-Sfeir M.Z."/>
            <person name="Moreno L.F."/>
            <person name="Najafzadeh M.J."/>
            <person name="Felipe M.S."/>
            <person name="Teixeira M."/>
            <person name="Sun J."/>
            <person name="Xi L."/>
            <person name="Castro M.A."/>
            <person name="Vicente V.A."/>
        </authorList>
    </citation>
    <scope>NUCLEOTIDE SEQUENCE [LARGE SCALE GENOMIC DNA]</scope>
    <source>
        <strain evidence="4 5">CBS 269.64</strain>
    </source>
</reference>
<dbReference type="SMART" id="SM00829">
    <property type="entry name" value="PKS_ER"/>
    <property type="match status" value="1"/>
</dbReference>
<dbReference type="Pfam" id="PF08240">
    <property type="entry name" value="ADH_N"/>
    <property type="match status" value="1"/>
</dbReference>
<dbReference type="SUPFAM" id="SSF50129">
    <property type="entry name" value="GroES-like"/>
    <property type="match status" value="1"/>
</dbReference>
<name>A0A178CVC7_9EURO</name>
<dbReference type="SUPFAM" id="SSF51735">
    <property type="entry name" value="NAD(P)-binding Rossmann-fold domains"/>
    <property type="match status" value="1"/>
</dbReference>
<dbReference type="OrthoDB" id="48317at2759"/>
<dbReference type="InterPro" id="IPR013154">
    <property type="entry name" value="ADH-like_N"/>
</dbReference>
<keyword evidence="2" id="KW-0560">Oxidoreductase</keyword>
<feature type="domain" description="Enoyl reductase (ER)" evidence="3">
    <location>
        <begin position="8"/>
        <end position="360"/>
    </location>
</feature>
<dbReference type="RefSeq" id="XP_022498031.1">
    <property type="nucleotide sequence ID" value="XM_022645941.1"/>
</dbReference>
<dbReference type="InterPro" id="IPR036291">
    <property type="entry name" value="NAD(P)-bd_dom_sf"/>
</dbReference>
<dbReference type="InterPro" id="IPR020843">
    <property type="entry name" value="ER"/>
</dbReference>